<name>A0A090FNX2_MESPL</name>
<accession>A0A090FNX2</accession>
<feature type="compositionally biased region" description="Basic and acidic residues" evidence="7">
    <location>
        <begin position="264"/>
        <end position="288"/>
    </location>
</feature>
<dbReference type="SMART" id="SM00382">
    <property type="entry name" value="AAA"/>
    <property type="match status" value="1"/>
</dbReference>
<evidence type="ECO:0000256" key="1">
    <source>
        <dbReference type="ARBA" id="ARBA00005417"/>
    </source>
</evidence>
<dbReference type="GO" id="GO:0016887">
    <property type="term" value="F:ATP hydrolysis activity"/>
    <property type="evidence" value="ECO:0007669"/>
    <property type="project" value="InterPro"/>
</dbReference>
<dbReference type="InterPro" id="IPR003439">
    <property type="entry name" value="ABC_transporter-like_ATP-bd"/>
</dbReference>
<feature type="domain" description="ABC transporter" evidence="8">
    <location>
        <begin position="27"/>
        <end position="253"/>
    </location>
</feature>
<proteinExistence type="inferred from homology"/>
<evidence type="ECO:0000256" key="4">
    <source>
        <dbReference type="ARBA" id="ARBA00022840"/>
    </source>
</evidence>
<keyword evidence="2" id="KW-0813">Transport</keyword>
<evidence type="ECO:0000256" key="7">
    <source>
        <dbReference type="SAM" id="MobiDB-lite"/>
    </source>
</evidence>
<keyword evidence="6" id="KW-0406">Ion transport</keyword>
<dbReference type="Gene3D" id="3.40.50.300">
    <property type="entry name" value="P-loop containing nucleotide triphosphate hydrolases"/>
    <property type="match status" value="1"/>
</dbReference>
<keyword evidence="10" id="KW-1185">Reference proteome</keyword>
<dbReference type="AlphaFoldDB" id="A0A090FNX2"/>
<evidence type="ECO:0000259" key="8">
    <source>
        <dbReference type="PROSITE" id="PS50893"/>
    </source>
</evidence>
<evidence type="ECO:0000256" key="5">
    <source>
        <dbReference type="ARBA" id="ARBA00022906"/>
    </source>
</evidence>
<evidence type="ECO:0000313" key="10">
    <source>
        <dbReference type="Proteomes" id="UP000045285"/>
    </source>
</evidence>
<keyword evidence="4" id="KW-0067">ATP-binding</keyword>
<evidence type="ECO:0000256" key="2">
    <source>
        <dbReference type="ARBA" id="ARBA00022448"/>
    </source>
</evidence>
<dbReference type="STRING" id="69974.MPLDJ20_210012"/>
<dbReference type="InterPro" id="IPR003593">
    <property type="entry name" value="AAA+_ATPase"/>
</dbReference>
<organism evidence="9 10">
    <name type="scientific">Mesorhizobium plurifarium</name>
    <dbReference type="NCBI Taxonomy" id="69974"/>
    <lineage>
        <taxon>Bacteria</taxon>
        <taxon>Pseudomonadati</taxon>
        <taxon>Pseudomonadota</taxon>
        <taxon>Alphaproteobacteria</taxon>
        <taxon>Hyphomicrobiales</taxon>
        <taxon>Phyllobacteriaceae</taxon>
        <taxon>Mesorhizobium</taxon>
    </lineage>
</organism>
<dbReference type="NCBIfam" id="NF040873">
    <property type="entry name" value="AztA"/>
    <property type="match status" value="1"/>
</dbReference>
<dbReference type="InterPro" id="IPR050153">
    <property type="entry name" value="Metal_Ion_Import_ABC"/>
</dbReference>
<dbReference type="EMBL" id="CCMZ01000026">
    <property type="protein sequence ID" value="CDX20648.1"/>
    <property type="molecule type" value="Genomic_DNA"/>
</dbReference>
<comment type="similarity">
    <text evidence="1">Belongs to the ABC transporter superfamily.</text>
</comment>
<dbReference type="PROSITE" id="PS50893">
    <property type="entry name" value="ABC_TRANSPORTER_2"/>
    <property type="match status" value="1"/>
</dbReference>
<dbReference type="GO" id="GO:0005524">
    <property type="term" value="F:ATP binding"/>
    <property type="evidence" value="ECO:0007669"/>
    <property type="project" value="UniProtKB-KW"/>
</dbReference>
<dbReference type="Pfam" id="PF00005">
    <property type="entry name" value="ABC_tran"/>
    <property type="match status" value="1"/>
</dbReference>
<protein>
    <submittedName>
        <fullName evidence="9">ABC transporter related protein</fullName>
    </submittedName>
</protein>
<evidence type="ECO:0000313" key="9">
    <source>
        <dbReference type="EMBL" id="CDX20648.1"/>
    </source>
</evidence>
<keyword evidence="5" id="KW-0864">Zinc transport</keyword>
<evidence type="ECO:0000256" key="3">
    <source>
        <dbReference type="ARBA" id="ARBA00022741"/>
    </source>
</evidence>
<feature type="region of interest" description="Disordered" evidence="7">
    <location>
        <begin position="262"/>
        <end position="295"/>
    </location>
</feature>
<dbReference type="Proteomes" id="UP000045285">
    <property type="component" value="Unassembled WGS sequence"/>
</dbReference>
<dbReference type="GO" id="GO:0006829">
    <property type="term" value="P:zinc ion transport"/>
    <property type="evidence" value="ECO:0007669"/>
    <property type="project" value="UniProtKB-KW"/>
</dbReference>
<evidence type="ECO:0000256" key="6">
    <source>
        <dbReference type="ARBA" id="ARBA00023065"/>
    </source>
</evidence>
<reference evidence="10" key="1">
    <citation type="submission" date="2014-08" db="EMBL/GenBank/DDBJ databases">
        <authorList>
            <person name="Moulin L."/>
        </authorList>
    </citation>
    <scope>NUCLEOTIDE SEQUENCE [LARGE SCALE GENOMIC DNA]</scope>
</reference>
<dbReference type="CDD" id="cd03235">
    <property type="entry name" value="ABC_Metallic_Cations"/>
    <property type="match status" value="1"/>
</dbReference>
<keyword evidence="5" id="KW-0862">Zinc</keyword>
<dbReference type="InterPro" id="IPR047748">
    <property type="entry name" value="AztA-like"/>
</dbReference>
<dbReference type="InterPro" id="IPR027417">
    <property type="entry name" value="P-loop_NTPase"/>
</dbReference>
<dbReference type="PANTHER" id="PTHR42734:SF5">
    <property type="entry name" value="IRON TRANSPORT SYSTEM ATP-BINDING PROTEIN HI_0361-RELATED"/>
    <property type="match status" value="1"/>
</dbReference>
<gene>
    <name evidence="9" type="ORF">MPL3356_320078</name>
</gene>
<keyword evidence="3" id="KW-0547">Nucleotide-binding</keyword>
<dbReference type="PANTHER" id="PTHR42734">
    <property type="entry name" value="METAL TRANSPORT SYSTEM ATP-BINDING PROTEIN TM_0124-RELATED"/>
    <property type="match status" value="1"/>
</dbReference>
<sequence length="295" mass="33008">MLTNVITSHIDGVLEFADRRLMTNACLTFRDLTLGYNSHPAIHHLNGIVRKGSLTAVVGANGSGKSTLMKGIVGVLKPMEGAVVRMPGVRTAYLPQQSELDRSFPARVVDLVSLGLWPKRGMLGRYTREDRESVSKALMAVGLGGFEKRPIDTLSGGQLQRTLFARVLLQDADLILLDEPFNAVDAKTVGDLIQLIKRWHGEERTIMVVVHDLDLVRQNFPETLLLARQPVAWGDTKETLRPENLLKARRFHEAWEENAPWCEPEDHDHSHDHAHHDHAHDHHHDHQHGSGPRAA</sequence>
<dbReference type="SUPFAM" id="SSF52540">
    <property type="entry name" value="P-loop containing nucleoside triphosphate hydrolases"/>
    <property type="match status" value="1"/>
</dbReference>